<dbReference type="Pfam" id="PF00756">
    <property type="entry name" value="Esterase"/>
    <property type="match status" value="1"/>
</dbReference>
<dbReference type="AlphaFoldDB" id="A0A2A5WUL3"/>
<comment type="caution">
    <text evidence="1">The sequence shown here is derived from an EMBL/GenBank/DDBJ whole genome shotgun (WGS) entry which is preliminary data.</text>
</comment>
<dbReference type="Gene3D" id="3.40.50.1820">
    <property type="entry name" value="alpha/beta hydrolase"/>
    <property type="match status" value="1"/>
</dbReference>
<protein>
    <submittedName>
        <fullName evidence="1">Esterase</fullName>
    </submittedName>
</protein>
<dbReference type="SUPFAM" id="SSF53474">
    <property type="entry name" value="alpha/beta-Hydrolases"/>
    <property type="match status" value="1"/>
</dbReference>
<accession>A0A2A5WUL3</accession>
<dbReference type="EMBL" id="NTKD01000014">
    <property type="protein sequence ID" value="PDH40250.1"/>
    <property type="molecule type" value="Genomic_DNA"/>
</dbReference>
<proteinExistence type="predicted"/>
<reference evidence="1 2" key="1">
    <citation type="submission" date="2017-08" db="EMBL/GenBank/DDBJ databases">
        <title>Fine stratification of microbial communities through a metagenomic profile of the photic zone.</title>
        <authorList>
            <person name="Haro-Moreno J.M."/>
            <person name="Lopez-Perez M."/>
            <person name="De La Torre J."/>
            <person name="Picazo A."/>
            <person name="Camacho A."/>
            <person name="Rodriguez-Valera F."/>
        </authorList>
    </citation>
    <scope>NUCLEOTIDE SEQUENCE [LARGE SCALE GENOMIC DNA]</scope>
    <source>
        <strain evidence="1">MED-G24</strain>
    </source>
</reference>
<sequence>MKLTKEQTDEIARQKASIPKIPIPPLEGSLDHHKDFPSDLIRPRPVDVWLPEGYDEGASEQYPVIYMHDGQMLIHHADSSLAGMDVFWDVDKVMTRLIRNEEIRRAIVVSVWMAEWAEGARGEEYMPQKAVSEEVWQRMQVDSPKWSAGTSDEVLSSDSYLKFLVTELKHFIDDSYRTLTDSANTFVMGSSMGGLISAYAIAEYPGVFGGAACMSTDWTIGEGTVARWLSDHWPAPGRNRIYFDYGTETMDAHYEPYQKQMDECMRDQGYTESQDWMTRRFEGADHSPKSWNARLHVPLKFLLGNTRTTLP</sequence>
<dbReference type="InterPro" id="IPR050583">
    <property type="entry name" value="Mycobacterial_A85_antigen"/>
</dbReference>
<name>A0A2A5WUL3_9GAMM</name>
<organism evidence="1 2">
    <name type="scientific">OM182 bacterium MED-G24</name>
    <dbReference type="NCBI Taxonomy" id="1986255"/>
    <lineage>
        <taxon>Bacteria</taxon>
        <taxon>Pseudomonadati</taxon>
        <taxon>Pseudomonadota</taxon>
        <taxon>Gammaproteobacteria</taxon>
        <taxon>OMG group</taxon>
        <taxon>OM182 clade</taxon>
    </lineage>
</organism>
<dbReference type="Proteomes" id="UP000219327">
    <property type="component" value="Unassembled WGS sequence"/>
</dbReference>
<evidence type="ECO:0000313" key="1">
    <source>
        <dbReference type="EMBL" id="PDH40250.1"/>
    </source>
</evidence>
<dbReference type="InterPro" id="IPR029058">
    <property type="entry name" value="AB_hydrolase_fold"/>
</dbReference>
<evidence type="ECO:0000313" key="2">
    <source>
        <dbReference type="Proteomes" id="UP000219327"/>
    </source>
</evidence>
<gene>
    <name evidence="1" type="ORF">CNE99_04100</name>
</gene>
<dbReference type="PANTHER" id="PTHR48098:SF6">
    <property type="entry name" value="FERRI-BACILLIBACTIN ESTERASE BESA"/>
    <property type="match status" value="1"/>
</dbReference>
<dbReference type="InterPro" id="IPR000801">
    <property type="entry name" value="Esterase-like"/>
</dbReference>
<dbReference type="PANTHER" id="PTHR48098">
    <property type="entry name" value="ENTEROCHELIN ESTERASE-RELATED"/>
    <property type="match status" value="1"/>
</dbReference>